<dbReference type="SUPFAM" id="SSF52833">
    <property type="entry name" value="Thioredoxin-like"/>
    <property type="match status" value="1"/>
</dbReference>
<evidence type="ECO:0000259" key="2">
    <source>
        <dbReference type="Pfam" id="PF00462"/>
    </source>
</evidence>
<dbReference type="Gene3D" id="3.40.30.10">
    <property type="entry name" value="Glutaredoxin"/>
    <property type="match status" value="1"/>
</dbReference>
<gene>
    <name evidence="3" type="ORF">G3M70_17910</name>
</gene>
<dbReference type="InterPro" id="IPR036249">
    <property type="entry name" value="Thioredoxin-like_sf"/>
</dbReference>
<dbReference type="InterPro" id="IPR004480">
    <property type="entry name" value="Monothiol_GRX-rel"/>
</dbReference>
<dbReference type="PANTHER" id="PTHR10293:SF16">
    <property type="entry name" value="GLUTAREDOXIN-RELATED PROTEIN 5, MITOCHONDRIAL"/>
    <property type="match status" value="1"/>
</dbReference>
<dbReference type="Proteomes" id="UP000594688">
    <property type="component" value="Chromosome"/>
</dbReference>
<feature type="domain" description="Glutaredoxin" evidence="2">
    <location>
        <begin position="17"/>
        <end position="80"/>
    </location>
</feature>
<dbReference type="PROSITE" id="PS51354">
    <property type="entry name" value="GLUTAREDOXIN_2"/>
    <property type="match status" value="1"/>
</dbReference>
<evidence type="ECO:0000313" key="3">
    <source>
        <dbReference type="EMBL" id="QPJ63642.1"/>
    </source>
</evidence>
<sequence length="110" mass="12515">MSAFEEEIKDEIAQNKILIYGKGTKTAPQCGFTVETIQFFQKYGYPFEVVNVLPNMEKREALNKMTNWPTLPKVFIDGKFYGDTDILDDMEAKGEVEPLLKAAFDENPPS</sequence>
<keyword evidence="1" id="KW-0676">Redox-active center</keyword>
<organism evidence="3 4">
    <name type="scientific">Candidatus Nitronauta litoralis</name>
    <dbReference type="NCBI Taxonomy" id="2705533"/>
    <lineage>
        <taxon>Bacteria</taxon>
        <taxon>Pseudomonadati</taxon>
        <taxon>Nitrospinota/Tectimicrobiota group</taxon>
        <taxon>Nitrospinota</taxon>
        <taxon>Nitrospinia</taxon>
        <taxon>Nitrospinales</taxon>
        <taxon>Nitrospinaceae</taxon>
        <taxon>Candidatus Nitronauta</taxon>
    </lineage>
</organism>
<proteinExistence type="predicted"/>
<dbReference type="EMBL" id="CP048685">
    <property type="protein sequence ID" value="QPJ63642.1"/>
    <property type="molecule type" value="Genomic_DNA"/>
</dbReference>
<name>A0A7T0BZ94_9BACT</name>
<dbReference type="AlphaFoldDB" id="A0A7T0BZ94"/>
<evidence type="ECO:0000256" key="1">
    <source>
        <dbReference type="ARBA" id="ARBA00023284"/>
    </source>
</evidence>
<dbReference type="Pfam" id="PF00462">
    <property type="entry name" value="Glutaredoxin"/>
    <property type="match status" value="1"/>
</dbReference>
<evidence type="ECO:0000313" key="4">
    <source>
        <dbReference type="Proteomes" id="UP000594688"/>
    </source>
</evidence>
<dbReference type="InterPro" id="IPR002109">
    <property type="entry name" value="Glutaredoxin"/>
</dbReference>
<accession>A0A7T0BZ94</accession>
<dbReference type="PANTHER" id="PTHR10293">
    <property type="entry name" value="GLUTAREDOXIN FAMILY MEMBER"/>
    <property type="match status" value="1"/>
</dbReference>
<dbReference type="KEGG" id="nli:G3M70_17910"/>
<protein>
    <submittedName>
        <fullName evidence="3">Glutaredoxin</fullName>
    </submittedName>
</protein>
<reference evidence="3 4" key="1">
    <citation type="submission" date="2020-02" db="EMBL/GenBank/DDBJ databases">
        <title>Genomic and physiological characterization of two novel Nitrospinaceae genera.</title>
        <authorList>
            <person name="Mueller A.J."/>
            <person name="Jung M.-Y."/>
            <person name="Strachan C.R."/>
            <person name="Herbold C.W."/>
            <person name="Kirkegaard R.H."/>
            <person name="Daims H."/>
        </authorList>
    </citation>
    <scope>NUCLEOTIDE SEQUENCE [LARGE SCALE GENOMIC DNA]</scope>
    <source>
        <strain evidence="3">EB</strain>
    </source>
</reference>